<feature type="non-terminal residue" evidence="1">
    <location>
        <position position="1"/>
    </location>
</feature>
<dbReference type="Proteomes" id="UP000266841">
    <property type="component" value="Unassembled WGS sequence"/>
</dbReference>
<evidence type="ECO:0000313" key="2">
    <source>
        <dbReference type="Proteomes" id="UP000266841"/>
    </source>
</evidence>
<gene>
    <name evidence="1" type="ORF">THAOC_05382</name>
</gene>
<accession>K0T5Q6</accession>
<reference evidence="1 2" key="1">
    <citation type="journal article" date="2012" name="Genome Biol.">
        <title>Genome and low-iron response of an oceanic diatom adapted to chronic iron limitation.</title>
        <authorList>
            <person name="Lommer M."/>
            <person name="Specht M."/>
            <person name="Roy A.S."/>
            <person name="Kraemer L."/>
            <person name="Andreson R."/>
            <person name="Gutowska M.A."/>
            <person name="Wolf J."/>
            <person name="Bergner S.V."/>
            <person name="Schilhabel M.B."/>
            <person name="Klostermeier U.C."/>
            <person name="Beiko R.G."/>
            <person name="Rosenstiel P."/>
            <person name="Hippler M."/>
            <person name="Laroche J."/>
        </authorList>
    </citation>
    <scope>NUCLEOTIDE SEQUENCE [LARGE SCALE GENOMIC DNA]</scope>
    <source>
        <strain evidence="1 2">CCMP1005</strain>
    </source>
</reference>
<comment type="caution">
    <text evidence="1">The sequence shown here is derived from an EMBL/GenBank/DDBJ whole genome shotgun (WGS) entry which is preliminary data.</text>
</comment>
<dbReference type="EMBL" id="AGNL01004940">
    <property type="protein sequence ID" value="EJK73020.1"/>
    <property type="molecule type" value="Genomic_DNA"/>
</dbReference>
<name>K0T5Q6_THAOC</name>
<dbReference type="AlphaFoldDB" id="K0T5Q6"/>
<organism evidence="1 2">
    <name type="scientific">Thalassiosira oceanica</name>
    <name type="common">Marine diatom</name>
    <dbReference type="NCBI Taxonomy" id="159749"/>
    <lineage>
        <taxon>Eukaryota</taxon>
        <taxon>Sar</taxon>
        <taxon>Stramenopiles</taxon>
        <taxon>Ochrophyta</taxon>
        <taxon>Bacillariophyta</taxon>
        <taxon>Coscinodiscophyceae</taxon>
        <taxon>Thalassiosirophycidae</taxon>
        <taxon>Thalassiosirales</taxon>
        <taxon>Thalassiosiraceae</taxon>
        <taxon>Thalassiosira</taxon>
    </lineage>
</organism>
<protein>
    <submittedName>
        <fullName evidence="1">Uncharacterized protein</fullName>
    </submittedName>
</protein>
<keyword evidence="2" id="KW-1185">Reference proteome</keyword>
<proteinExistence type="predicted"/>
<sequence length="55" mass="6163">IFSASVMGSLTIDVSTSEEQCDFVAELRRNRNRCMLQMRKRRPQWNAAASSGGPC</sequence>
<evidence type="ECO:0000313" key="1">
    <source>
        <dbReference type="EMBL" id="EJK73020.1"/>
    </source>
</evidence>